<dbReference type="OrthoDB" id="428895at2759"/>
<dbReference type="Gene3D" id="3.30.1520.10">
    <property type="entry name" value="Phox-like domain"/>
    <property type="match status" value="1"/>
</dbReference>
<evidence type="ECO:0000256" key="1">
    <source>
        <dbReference type="ARBA" id="ARBA00004116"/>
    </source>
</evidence>
<dbReference type="Proteomes" id="UP000242146">
    <property type="component" value="Unassembled WGS sequence"/>
</dbReference>
<reference evidence="9 10" key="1">
    <citation type="submission" date="2016-07" db="EMBL/GenBank/DDBJ databases">
        <title>Pervasive Adenine N6-methylation of Active Genes in Fungi.</title>
        <authorList>
            <consortium name="DOE Joint Genome Institute"/>
            <person name="Mondo S.J."/>
            <person name="Dannebaum R.O."/>
            <person name="Kuo R.C."/>
            <person name="Labutti K."/>
            <person name="Haridas S."/>
            <person name="Kuo A."/>
            <person name="Salamov A."/>
            <person name="Ahrendt S.R."/>
            <person name="Lipzen A."/>
            <person name="Sullivan W."/>
            <person name="Andreopoulos W.B."/>
            <person name="Clum A."/>
            <person name="Lindquist E."/>
            <person name="Daum C."/>
            <person name="Ramamoorthy G.K."/>
            <person name="Gryganskyi A."/>
            <person name="Culley D."/>
            <person name="Magnuson J.K."/>
            <person name="James T.Y."/>
            <person name="O'Malley M.A."/>
            <person name="Stajich J.E."/>
            <person name="Spatafora J.W."/>
            <person name="Visel A."/>
            <person name="Grigoriev I.V."/>
        </authorList>
    </citation>
    <scope>NUCLEOTIDE SEQUENCE [LARGE SCALE GENOMIC DNA]</scope>
    <source>
        <strain evidence="9 10">NRRL 3301</strain>
    </source>
</reference>
<dbReference type="SMART" id="SM00312">
    <property type="entry name" value="PX"/>
    <property type="match status" value="1"/>
</dbReference>
<dbReference type="GO" id="GO:0000329">
    <property type="term" value="C:fungal-type vacuole membrane"/>
    <property type="evidence" value="ECO:0007669"/>
    <property type="project" value="UniProtKB-ARBA"/>
</dbReference>
<evidence type="ECO:0000256" key="5">
    <source>
        <dbReference type="SAM" id="Coils"/>
    </source>
</evidence>
<keyword evidence="2" id="KW-0926">Vacuole</keyword>
<dbReference type="GO" id="GO:0097576">
    <property type="term" value="P:vacuole fusion"/>
    <property type="evidence" value="ECO:0007669"/>
    <property type="project" value="UniProtKB-ARBA"/>
</dbReference>
<dbReference type="AlphaFoldDB" id="A0A1X2G9J0"/>
<dbReference type="PANTHER" id="PTHR22775:SF3">
    <property type="entry name" value="SORTING NEXIN-13"/>
    <property type="match status" value="1"/>
</dbReference>
<feature type="region of interest" description="Disordered" evidence="6">
    <location>
        <begin position="227"/>
        <end position="262"/>
    </location>
</feature>
<evidence type="ECO:0000256" key="3">
    <source>
        <dbReference type="ARBA" id="ARBA00023054"/>
    </source>
</evidence>
<evidence type="ECO:0000259" key="7">
    <source>
        <dbReference type="PROSITE" id="PS50192"/>
    </source>
</evidence>
<dbReference type="CDD" id="cd06897">
    <property type="entry name" value="PX_SNARE"/>
    <property type="match status" value="1"/>
</dbReference>
<sequence length="372" mass="42609">MAEAIQALYIRDAETRQIPKPHTVYKVEVHAAVRHWTVWKRYSDFVHLDQQLTQLYPGQMPPEHLPTKSYFPSTFGDGHKIEERRLGLETYMRGILSNRDDRWRQTQVWRQFLAIPSGRPVDVGFSSETWLDDYQSMTQTARETRSLINKRATHVARNEISAAHNCSLQAKKLLFTLTSRLTSLDHGLDALAHGQPGLTEGEWRRRQDLLSSLKEEKETLLQLVNTGRQESDLFHPTSPSPTSPISPTSSTPSMSSIQDKQSITAMQKQTLLQRPSTGSRAFGSALKQKLKETEATRSLDNQGIVQYQQQLMDDQDQQIEQFSAILSRQKQLGYAINHELDTQNQLLDELDRDVTRTETKLKFANKKLANIK</sequence>
<dbReference type="GO" id="GO:0035091">
    <property type="term" value="F:phosphatidylinositol binding"/>
    <property type="evidence" value="ECO:0007669"/>
    <property type="project" value="InterPro"/>
</dbReference>
<dbReference type="FunFam" id="1.20.5.110:FF:000058">
    <property type="entry name" value="VAM7p Vacuolar SNARE protein"/>
    <property type="match status" value="1"/>
</dbReference>
<dbReference type="SMART" id="SM00397">
    <property type="entry name" value="t_SNARE"/>
    <property type="match status" value="1"/>
</dbReference>
<comment type="function">
    <text evidence="4">Essential for proper morphogenesis of the vacuole. May exist as structural reinforcement on the surface of the vacuolar membrane and be required for maintenance against rupture by osmotic pressure.</text>
</comment>
<accession>A0A1X2G9J0</accession>
<organism evidence="9 10">
    <name type="scientific">Hesseltinella vesiculosa</name>
    <dbReference type="NCBI Taxonomy" id="101127"/>
    <lineage>
        <taxon>Eukaryota</taxon>
        <taxon>Fungi</taxon>
        <taxon>Fungi incertae sedis</taxon>
        <taxon>Mucoromycota</taxon>
        <taxon>Mucoromycotina</taxon>
        <taxon>Mucoromycetes</taxon>
        <taxon>Mucorales</taxon>
        <taxon>Cunninghamellaceae</taxon>
        <taxon>Hesseltinella</taxon>
    </lineage>
</organism>
<feature type="compositionally biased region" description="Low complexity" evidence="6">
    <location>
        <begin position="245"/>
        <end position="256"/>
    </location>
</feature>
<evidence type="ECO:0000256" key="2">
    <source>
        <dbReference type="ARBA" id="ARBA00022554"/>
    </source>
</evidence>
<gene>
    <name evidence="9" type="ORF">DM01DRAFT_1338928</name>
</gene>
<dbReference type="InterPro" id="IPR001683">
    <property type="entry name" value="PX_dom"/>
</dbReference>
<feature type="coiled-coil region" evidence="5">
    <location>
        <begin position="340"/>
        <end position="367"/>
    </location>
</feature>
<comment type="caution">
    <text evidence="9">The sequence shown here is derived from an EMBL/GenBank/DDBJ whole genome shotgun (WGS) entry which is preliminary data.</text>
</comment>
<dbReference type="PROSITE" id="PS50195">
    <property type="entry name" value="PX"/>
    <property type="match status" value="1"/>
</dbReference>
<proteinExistence type="predicted"/>
<dbReference type="STRING" id="101127.A0A1X2G9J0"/>
<feature type="domain" description="T-SNARE coiled-coil homology" evidence="7">
    <location>
        <begin position="309"/>
        <end position="371"/>
    </location>
</feature>
<dbReference type="SUPFAM" id="SSF64268">
    <property type="entry name" value="PX domain"/>
    <property type="match status" value="1"/>
</dbReference>
<dbReference type="PANTHER" id="PTHR22775">
    <property type="entry name" value="SORTING NEXIN"/>
    <property type="match status" value="1"/>
</dbReference>
<dbReference type="SUPFAM" id="SSF58038">
    <property type="entry name" value="SNARE fusion complex"/>
    <property type="match status" value="1"/>
</dbReference>
<name>A0A1X2G9J0_9FUNG</name>
<dbReference type="GO" id="GO:0007034">
    <property type="term" value="P:vacuolar transport"/>
    <property type="evidence" value="ECO:0007669"/>
    <property type="project" value="UniProtKB-ARBA"/>
</dbReference>
<dbReference type="InterPro" id="IPR036871">
    <property type="entry name" value="PX_dom_sf"/>
</dbReference>
<dbReference type="InterPro" id="IPR000727">
    <property type="entry name" value="T_SNARE_dom"/>
</dbReference>
<dbReference type="GO" id="GO:0016192">
    <property type="term" value="P:vesicle-mediated transport"/>
    <property type="evidence" value="ECO:0007669"/>
    <property type="project" value="UniProtKB-ARBA"/>
</dbReference>
<evidence type="ECO:0000256" key="4">
    <source>
        <dbReference type="ARBA" id="ARBA00054927"/>
    </source>
</evidence>
<keyword evidence="3 5" id="KW-0175">Coiled coil</keyword>
<keyword evidence="10" id="KW-1185">Reference proteome</keyword>
<evidence type="ECO:0000313" key="9">
    <source>
        <dbReference type="EMBL" id="ORX47703.1"/>
    </source>
</evidence>
<dbReference type="PROSITE" id="PS50192">
    <property type="entry name" value="T_SNARE"/>
    <property type="match status" value="1"/>
</dbReference>
<dbReference type="Pfam" id="PF00787">
    <property type="entry name" value="PX"/>
    <property type="match status" value="1"/>
</dbReference>
<evidence type="ECO:0000259" key="8">
    <source>
        <dbReference type="PROSITE" id="PS50195"/>
    </source>
</evidence>
<protein>
    <submittedName>
        <fullName evidence="9">Phox-like protein</fullName>
    </submittedName>
</protein>
<comment type="subcellular location">
    <subcellularLocation>
        <location evidence="1">Vacuole</location>
    </subcellularLocation>
</comment>
<evidence type="ECO:0000256" key="6">
    <source>
        <dbReference type="SAM" id="MobiDB-lite"/>
    </source>
</evidence>
<feature type="domain" description="PX" evidence="8">
    <location>
        <begin position="3"/>
        <end position="119"/>
    </location>
</feature>
<evidence type="ECO:0000313" key="10">
    <source>
        <dbReference type="Proteomes" id="UP000242146"/>
    </source>
</evidence>
<dbReference type="Gene3D" id="1.20.5.110">
    <property type="match status" value="1"/>
</dbReference>
<dbReference type="CDD" id="cd15858">
    <property type="entry name" value="SNARE_VAM7"/>
    <property type="match status" value="1"/>
</dbReference>
<dbReference type="EMBL" id="MCGT01000032">
    <property type="protein sequence ID" value="ORX47703.1"/>
    <property type="molecule type" value="Genomic_DNA"/>
</dbReference>